<keyword evidence="3" id="KW-1185">Reference proteome</keyword>
<dbReference type="SUPFAM" id="SSF51430">
    <property type="entry name" value="NAD(P)-linked oxidoreductase"/>
    <property type="match status" value="1"/>
</dbReference>
<dbReference type="PANTHER" id="PTHR43312">
    <property type="entry name" value="D-THREO-ALDOSE 1-DEHYDROGENASE"/>
    <property type="match status" value="1"/>
</dbReference>
<comment type="caution">
    <text evidence="2">The sequence shown here is derived from an EMBL/GenBank/DDBJ whole genome shotgun (WGS) entry which is preliminary data.</text>
</comment>
<dbReference type="PANTHER" id="PTHR43312:SF1">
    <property type="entry name" value="NADP-DEPENDENT OXIDOREDUCTASE DOMAIN-CONTAINING PROTEIN"/>
    <property type="match status" value="1"/>
</dbReference>
<dbReference type="RefSeq" id="WP_137447963.1">
    <property type="nucleotide sequence ID" value="NZ_SZZH01000001.1"/>
</dbReference>
<evidence type="ECO:0000313" key="3">
    <source>
        <dbReference type="Proteomes" id="UP000306985"/>
    </source>
</evidence>
<dbReference type="OrthoDB" id="5522046at2"/>
<accession>A0A4U6QK80</accession>
<reference evidence="2 3" key="1">
    <citation type="submission" date="2019-05" db="EMBL/GenBank/DDBJ databases">
        <title>Nakamurella sp. N5BH11, whole genome shotgun sequence.</title>
        <authorList>
            <person name="Tuo L."/>
        </authorList>
    </citation>
    <scope>NUCLEOTIDE SEQUENCE [LARGE SCALE GENOMIC DNA]</scope>
    <source>
        <strain evidence="2 3">N5BH11</strain>
    </source>
</reference>
<feature type="domain" description="NADP-dependent oxidoreductase" evidence="1">
    <location>
        <begin position="50"/>
        <end position="309"/>
    </location>
</feature>
<dbReference type="InterPro" id="IPR036812">
    <property type="entry name" value="NAD(P)_OxRdtase_dom_sf"/>
</dbReference>
<dbReference type="AlphaFoldDB" id="A0A4U6QK80"/>
<dbReference type="Gene3D" id="3.20.20.100">
    <property type="entry name" value="NADP-dependent oxidoreductase domain"/>
    <property type="match status" value="1"/>
</dbReference>
<sequence length="329" mass="35587">MRSDSSSPRAGRPGHAAWAIGTAVLGRPAYITTGAADALPGDRSVDAMRQATFDVLDAALTAGVDWVDTARSYGRAEEFVGDWWRERAAADPDWVRSAPTVSSKWGYAYVGDWDRDAAVHEVKEHSAAQFRRQWTLTERTLPRLALYQVHSLTTDSPLFDDAELLDALAGLRDSGVAIGFTTTGTGQADTIRKALDVERQGARLFSAVQSTWNLLETSVGDALALASRNELTVLIKESLANGRLLSRPPRALREIAGDRGVTLDAVALAVVARQPWVDRVLLGSAGVDQLTSNVAADTVELDDSDMDRLLAAPQDPAEYWADRSALAWT</sequence>
<evidence type="ECO:0000313" key="2">
    <source>
        <dbReference type="EMBL" id="TKV60659.1"/>
    </source>
</evidence>
<protein>
    <submittedName>
        <fullName evidence="2">Aldo/keto reductase</fullName>
    </submittedName>
</protein>
<name>A0A4U6QK80_9ACTN</name>
<dbReference type="Proteomes" id="UP000306985">
    <property type="component" value="Unassembled WGS sequence"/>
</dbReference>
<dbReference type="EMBL" id="SZZH01000001">
    <property type="protein sequence ID" value="TKV60659.1"/>
    <property type="molecule type" value="Genomic_DNA"/>
</dbReference>
<dbReference type="InterPro" id="IPR023210">
    <property type="entry name" value="NADP_OxRdtase_dom"/>
</dbReference>
<evidence type="ECO:0000259" key="1">
    <source>
        <dbReference type="Pfam" id="PF00248"/>
    </source>
</evidence>
<dbReference type="InterPro" id="IPR053135">
    <property type="entry name" value="AKR2_Oxidoreductase"/>
</dbReference>
<proteinExistence type="predicted"/>
<organism evidence="2 3">
    <name type="scientific">Nakamurella flava</name>
    <dbReference type="NCBI Taxonomy" id="2576308"/>
    <lineage>
        <taxon>Bacteria</taxon>
        <taxon>Bacillati</taxon>
        <taxon>Actinomycetota</taxon>
        <taxon>Actinomycetes</taxon>
        <taxon>Nakamurellales</taxon>
        <taxon>Nakamurellaceae</taxon>
        <taxon>Nakamurella</taxon>
    </lineage>
</organism>
<dbReference type="Pfam" id="PF00248">
    <property type="entry name" value="Aldo_ket_red"/>
    <property type="match status" value="1"/>
</dbReference>
<gene>
    <name evidence="2" type="ORF">FDO65_02905</name>
</gene>